<sequence length="186" mass="21907">MNFLIQQLKKYGPIHTDLEEELIKRTKFMTKQKGDFFLKQGQVVSNMFVIEKGIVRAFYNKEDREINVWFGIENMILGSVIPLFFNLPSLESIQFLEDSSIYYISREDMNELYQKYHQMETIGRKLAEEYCKILEERTISLQTESAEERYNTLLKNETAAAQRISLGHIASYLGITQETLSRIRKK</sequence>
<accession>A0ABV0BWG3</accession>
<dbReference type="Proteomes" id="UP001409291">
    <property type="component" value="Unassembled WGS sequence"/>
</dbReference>
<dbReference type="RefSeq" id="WP_168127477.1">
    <property type="nucleotide sequence ID" value="NZ_JBDJLH010000003.1"/>
</dbReference>
<comment type="caution">
    <text evidence="2">The sequence shown here is derived from an EMBL/GenBank/DDBJ whole genome shotgun (WGS) entry which is preliminary data.</text>
</comment>
<evidence type="ECO:0000313" key="2">
    <source>
        <dbReference type="EMBL" id="MEN5378807.1"/>
    </source>
</evidence>
<dbReference type="CDD" id="cd00038">
    <property type="entry name" value="CAP_ED"/>
    <property type="match status" value="1"/>
</dbReference>
<evidence type="ECO:0000259" key="1">
    <source>
        <dbReference type="PROSITE" id="PS50042"/>
    </source>
</evidence>
<dbReference type="InterPro" id="IPR000595">
    <property type="entry name" value="cNMP-bd_dom"/>
</dbReference>
<dbReference type="EMBL" id="JBDJNQ010000008">
    <property type="protein sequence ID" value="MEN5378807.1"/>
    <property type="molecule type" value="Genomic_DNA"/>
</dbReference>
<gene>
    <name evidence="2" type="ORF">ABE541_16205</name>
</gene>
<dbReference type="Pfam" id="PF00027">
    <property type="entry name" value="cNMP_binding"/>
    <property type="match status" value="1"/>
</dbReference>
<protein>
    <submittedName>
        <fullName evidence="2">Crp/Fnr family transcriptional regulator</fullName>
    </submittedName>
</protein>
<feature type="domain" description="Cyclic nucleotide-binding" evidence="1">
    <location>
        <begin position="23"/>
        <end position="112"/>
    </location>
</feature>
<proteinExistence type="predicted"/>
<dbReference type="Gene3D" id="2.60.120.10">
    <property type="entry name" value="Jelly Rolls"/>
    <property type="match status" value="1"/>
</dbReference>
<name>A0ABV0BWG3_9SPHI</name>
<dbReference type="PROSITE" id="PS50042">
    <property type="entry name" value="CNMP_BINDING_3"/>
    <property type="match status" value="1"/>
</dbReference>
<evidence type="ECO:0000313" key="3">
    <source>
        <dbReference type="Proteomes" id="UP001409291"/>
    </source>
</evidence>
<keyword evidence="3" id="KW-1185">Reference proteome</keyword>
<dbReference type="InterPro" id="IPR018490">
    <property type="entry name" value="cNMP-bd_dom_sf"/>
</dbReference>
<organism evidence="2 3">
    <name type="scientific">Sphingobacterium kitahiroshimense</name>
    <dbReference type="NCBI Taxonomy" id="470446"/>
    <lineage>
        <taxon>Bacteria</taxon>
        <taxon>Pseudomonadati</taxon>
        <taxon>Bacteroidota</taxon>
        <taxon>Sphingobacteriia</taxon>
        <taxon>Sphingobacteriales</taxon>
        <taxon>Sphingobacteriaceae</taxon>
        <taxon>Sphingobacterium</taxon>
    </lineage>
</organism>
<reference evidence="2 3" key="1">
    <citation type="submission" date="2024-04" db="EMBL/GenBank/DDBJ databases">
        <title>WGS of bacteria from Torrens River.</title>
        <authorList>
            <person name="Wyrsch E.R."/>
            <person name="Drigo B."/>
        </authorList>
    </citation>
    <scope>NUCLEOTIDE SEQUENCE [LARGE SCALE GENOMIC DNA]</scope>
    <source>
        <strain evidence="2 3">TWI391</strain>
    </source>
</reference>
<dbReference type="SUPFAM" id="SSF51206">
    <property type="entry name" value="cAMP-binding domain-like"/>
    <property type="match status" value="1"/>
</dbReference>
<dbReference type="InterPro" id="IPR014710">
    <property type="entry name" value="RmlC-like_jellyroll"/>
</dbReference>